<dbReference type="PRINTS" id="PR00413">
    <property type="entry name" value="HADHALOGNASE"/>
</dbReference>
<dbReference type="EMBL" id="AP014946">
    <property type="protein sequence ID" value="BAT60016.1"/>
    <property type="molecule type" value="Genomic_DNA"/>
</dbReference>
<dbReference type="GO" id="GO:0016787">
    <property type="term" value="F:hydrolase activity"/>
    <property type="evidence" value="ECO:0007669"/>
    <property type="project" value="UniProtKB-KW"/>
</dbReference>
<dbReference type="SFLD" id="SFLDS00003">
    <property type="entry name" value="Haloacid_Dehalogenase"/>
    <property type="match status" value="1"/>
</dbReference>
<dbReference type="InterPro" id="IPR036412">
    <property type="entry name" value="HAD-like_sf"/>
</dbReference>
<organism evidence="1 2">
    <name type="scientific">Variibacter gotjawalensis</name>
    <dbReference type="NCBI Taxonomy" id="1333996"/>
    <lineage>
        <taxon>Bacteria</taxon>
        <taxon>Pseudomonadati</taxon>
        <taxon>Pseudomonadota</taxon>
        <taxon>Alphaproteobacteria</taxon>
        <taxon>Hyphomicrobiales</taxon>
        <taxon>Nitrobacteraceae</taxon>
        <taxon>Variibacter</taxon>
    </lineage>
</organism>
<keyword evidence="1" id="KW-0378">Hydrolase</keyword>
<dbReference type="Pfam" id="PF00702">
    <property type="entry name" value="Hydrolase"/>
    <property type="match status" value="1"/>
</dbReference>
<keyword evidence="2" id="KW-1185">Reference proteome</keyword>
<sequence length="204" mass="22888">MIKNIIFDVGNVFVQWSPHEIVERSYQLAQGSDENLSKADTLFRNALWKGLNRGEMTMAEAQRAYRDQFALSEEEAERLFFHILDSLDVIEGTEALAQRLKAAGYRIFALTDNVHEIVAYLKNRHTFWPLFEAATISAELGLLKPEAAIYRHALDTHGLVGDETVFFDDIQANVDGAIAAGMHAKVFTTANRCEADLRELGVSV</sequence>
<dbReference type="PANTHER" id="PTHR43611:SF3">
    <property type="entry name" value="FLAVIN MONONUCLEOTIDE HYDROLASE 1, CHLOROPLATIC"/>
    <property type="match status" value="1"/>
</dbReference>
<protein>
    <submittedName>
        <fullName evidence="1">Alpha-D-glucose-1-phosphate phosphatase YihX</fullName>
        <ecNumber evidence="1">3.1.3.-</ecNumber>
    </submittedName>
</protein>
<dbReference type="InterPro" id="IPR023198">
    <property type="entry name" value="PGP-like_dom2"/>
</dbReference>
<proteinExistence type="predicted"/>
<dbReference type="Proteomes" id="UP000236884">
    <property type="component" value="Chromosome"/>
</dbReference>
<dbReference type="PANTHER" id="PTHR43611">
    <property type="entry name" value="ALPHA-D-GLUCOSE 1-PHOSPHATE PHOSPHATASE"/>
    <property type="match status" value="1"/>
</dbReference>
<evidence type="ECO:0000313" key="1">
    <source>
        <dbReference type="EMBL" id="BAT60016.1"/>
    </source>
</evidence>
<dbReference type="AlphaFoldDB" id="A0A0S3PW48"/>
<dbReference type="SUPFAM" id="SSF56784">
    <property type="entry name" value="HAD-like"/>
    <property type="match status" value="1"/>
</dbReference>
<dbReference type="EC" id="3.1.3.-" evidence="1"/>
<dbReference type="CDD" id="cd02603">
    <property type="entry name" value="HAD_sEH-N_like"/>
    <property type="match status" value="1"/>
</dbReference>
<accession>A0A0S3PW48</accession>
<dbReference type="Gene3D" id="3.40.50.1000">
    <property type="entry name" value="HAD superfamily/HAD-like"/>
    <property type="match status" value="1"/>
</dbReference>
<dbReference type="RefSeq" id="WP_096355879.1">
    <property type="nucleotide sequence ID" value="NZ_AP014946.1"/>
</dbReference>
<dbReference type="NCBIfam" id="TIGR01509">
    <property type="entry name" value="HAD-SF-IA-v3"/>
    <property type="match status" value="1"/>
</dbReference>
<dbReference type="KEGG" id="vgo:GJW-30_1_02551"/>
<dbReference type="OrthoDB" id="9807742at2"/>
<dbReference type="InterPro" id="IPR006439">
    <property type="entry name" value="HAD-SF_hydro_IA"/>
</dbReference>
<dbReference type="InterPro" id="IPR023214">
    <property type="entry name" value="HAD_sf"/>
</dbReference>
<gene>
    <name evidence="1" type="primary">yihX</name>
    <name evidence="1" type="ORF">GJW-30_1_02551</name>
</gene>
<dbReference type="SFLD" id="SFLDG01129">
    <property type="entry name" value="C1.5:_HAD__Beta-PGM__Phosphata"/>
    <property type="match status" value="1"/>
</dbReference>
<dbReference type="Gene3D" id="1.10.150.240">
    <property type="entry name" value="Putative phosphatase, domain 2"/>
    <property type="match status" value="1"/>
</dbReference>
<name>A0A0S3PW48_9BRAD</name>
<reference evidence="1 2" key="1">
    <citation type="submission" date="2015-08" db="EMBL/GenBank/DDBJ databases">
        <title>Investigation of the bacterial diversity of lava forest soil.</title>
        <authorList>
            <person name="Lee J.S."/>
        </authorList>
    </citation>
    <scope>NUCLEOTIDE SEQUENCE [LARGE SCALE GENOMIC DNA]</scope>
    <source>
        <strain evidence="1 2">GJW-30</strain>
    </source>
</reference>
<evidence type="ECO:0000313" key="2">
    <source>
        <dbReference type="Proteomes" id="UP000236884"/>
    </source>
</evidence>